<sequence>MEPCEFIDVARKVLDTESAVRERAADEVTDHLSSYSPAQASSLATLLAAAAASEKENSTLEAELHAILELMSTGHVGVDHVAQLRDIRLGEATPELREYINDLLES</sequence>
<reference evidence="1 2" key="1">
    <citation type="submission" date="2023-03" db="EMBL/GenBank/DDBJ databases">
        <title>Isolation and description of six Streptomyces strains from soil environments, able to metabolize different microbial glucans.</title>
        <authorList>
            <person name="Widen T."/>
            <person name="Larsbrink J."/>
        </authorList>
    </citation>
    <scope>NUCLEOTIDE SEQUENCE [LARGE SCALE GENOMIC DNA]</scope>
    <source>
        <strain evidence="1 2">Alt3</strain>
        <plasmid evidence="1 2">unnamed1</plasmid>
    </source>
</reference>
<evidence type="ECO:0000313" key="1">
    <source>
        <dbReference type="EMBL" id="WLQ69217.1"/>
    </source>
</evidence>
<keyword evidence="2" id="KW-1185">Reference proteome</keyword>
<gene>
    <name evidence="1" type="ORF">P8A20_37415</name>
</gene>
<name>A0ABY9JNF7_9ACTN</name>
<dbReference type="RefSeq" id="WP_306105293.1">
    <property type="nucleotide sequence ID" value="NZ_CP120984.1"/>
</dbReference>
<geneLocation type="plasmid" evidence="1 2">
    <name>unnamed1</name>
</geneLocation>
<accession>A0ABY9JNF7</accession>
<organism evidence="1 2">
    <name type="scientific">Streptomyces glycanivorans</name>
    <dbReference type="NCBI Taxonomy" id="3033808"/>
    <lineage>
        <taxon>Bacteria</taxon>
        <taxon>Bacillati</taxon>
        <taxon>Actinomycetota</taxon>
        <taxon>Actinomycetes</taxon>
        <taxon>Kitasatosporales</taxon>
        <taxon>Streptomycetaceae</taxon>
        <taxon>Streptomyces</taxon>
    </lineage>
</organism>
<dbReference type="Proteomes" id="UP001224433">
    <property type="component" value="Plasmid unnamed1"/>
</dbReference>
<proteinExistence type="predicted"/>
<dbReference type="EMBL" id="CP120984">
    <property type="protein sequence ID" value="WLQ69217.1"/>
    <property type="molecule type" value="Genomic_DNA"/>
</dbReference>
<protein>
    <submittedName>
        <fullName evidence="1">Uncharacterized protein</fullName>
    </submittedName>
</protein>
<evidence type="ECO:0000313" key="2">
    <source>
        <dbReference type="Proteomes" id="UP001224433"/>
    </source>
</evidence>
<keyword evidence="1" id="KW-0614">Plasmid</keyword>